<evidence type="ECO:0000313" key="3">
    <source>
        <dbReference type="Proteomes" id="UP000316416"/>
    </source>
</evidence>
<sequence>MSEQVGQISIEQWGQFEHALLKHAQSKDWDKVIKVNELMISALTREGKAKSKSQFNARQALAKTHSLVLAQLKQDKDKLEIEMKQFQNQQDGLAAYQLTSLSGESDDI</sequence>
<keyword evidence="1" id="KW-0175">Coiled coil</keyword>
<proteinExistence type="predicted"/>
<keyword evidence="3" id="KW-1185">Reference proteome</keyword>
<protein>
    <recommendedName>
        <fullName evidence="4">Flagellar protein FliT</fullName>
    </recommendedName>
</protein>
<reference evidence="2" key="1">
    <citation type="submission" date="2021-07" db="EMBL/GenBank/DDBJ databases">
        <title>Shewanella sp. YLB-07 whole genome sequence.</title>
        <authorList>
            <person name="Yu L."/>
        </authorList>
    </citation>
    <scope>NUCLEOTIDE SEQUENCE</scope>
    <source>
        <strain evidence="2">YLB-08</strain>
    </source>
</reference>
<evidence type="ECO:0008006" key="4">
    <source>
        <dbReference type="Google" id="ProtNLM"/>
    </source>
</evidence>
<feature type="coiled-coil region" evidence="1">
    <location>
        <begin position="62"/>
        <end position="89"/>
    </location>
</feature>
<organism evidence="2 3">
    <name type="scientific">Shewanella eurypsychrophilus</name>
    <dbReference type="NCBI Taxonomy" id="2593656"/>
    <lineage>
        <taxon>Bacteria</taxon>
        <taxon>Pseudomonadati</taxon>
        <taxon>Pseudomonadota</taxon>
        <taxon>Gammaproteobacteria</taxon>
        <taxon>Alteromonadales</taxon>
        <taxon>Shewanellaceae</taxon>
        <taxon>Shewanella</taxon>
    </lineage>
</organism>
<name>A0ABX6V0K8_9GAMM</name>
<dbReference type="EMBL" id="CP045503">
    <property type="protein sequence ID" value="QPG56042.1"/>
    <property type="molecule type" value="Genomic_DNA"/>
</dbReference>
<dbReference type="RefSeq" id="WP_142873206.1">
    <property type="nucleotide sequence ID" value="NZ_CP045503.2"/>
</dbReference>
<evidence type="ECO:0000256" key="1">
    <source>
        <dbReference type="SAM" id="Coils"/>
    </source>
</evidence>
<evidence type="ECO:0000313" key="2">
    <source>
        <dbReference type="EMBL" id="QPG56042.1"/>
    </source>
</evidence>
<accession>A0ABX6V0K8</accession>
<gene>
    <name evidence="2" type="ORF">FM038_000305</name>
</gene>
<dbReference type="Proteomes" id="UP000316416">
    <property type="component" value="Chromosome"/>
</dbReference>